<keyword evidence="4 9" id="KW-0547">Nucleotide-binding</keyword>
<dbReference type="AlphaFoldDB" id="A0A8H6V5A6"/>
<dbReference type="InterPro" id="IPR027417">
    <property type="entry name" value="P-loop_NTPase"/>
</dbReference>
<evidence type="ECO:0000256" key="3">
    <source>
        <dbReference type="ARBA" id="ARBA00022448"/>
    </source>
</evidence>
<dbReference type="InterPro" id="IPR041489">
    <property type="entry name" value="PDZ_6"/>
</dbReference>
<dbReference type="CDD" id="cd00877">
    <property type="entry name" value="Ran"/>
    <property type="match status" value="1"/>
</dbReference>
<dbReference type="Proteomes" id="UP000641853">
    <property type="component" value="Unassembled WGS sequence"/>
</dbReference>
<dbReference type="OrthoDB" id="48625at2759"/>
<dbReference type="InterPro" id="IPR001806">
    <property type="entry name" value="Small_GTPase"/>
</dbReference>
<keyword evidence="8 9" id="KW-0539">Nucleus</keyword>
<dbReference type="Pfam" id="PF17820">
    <property type="entry name" value="PDZ_6"/>
    <property type="match status" value="1"/>
</dbReference>
<dbReference type="Gene3D" id="6.10.140.1710">
    <property type="match status" value="1"/>
</dbReference>
<feature type="region of interest" description="Disordered" evidence="10">
    <location>
        <begin position="1"/>
        <end position="26"/>
    </location>
</feature>
<dbReference type="SMART" id="SM00174">
    <property type="entry name" value="RHO"/>
    <property type="match status" value="1"/>
</dbReference>
<gene>
    <name evidence="12" type="ORF">CNMCM5623_006552</name>
    <name evidence="13" type="ORF">CNMCM7691_007052</name>
</gene>
<dbReference type="GO" id="GO:0003924">
    <property type="term" value="F:GTPase activity"/>
    <property type="evidence" value="ECO:0007669"/>
    <property type="project" value="InterPro"/>
</dbReference>
<feature type="domain" description="PDZ" evidence="11">
    <location>
        <begin position="120"/>
        <end position="206"/>
    </location>
</feature>
<dbReference type="PROSITE" id="PS51419">
    <property type="entry name" value="RAB"/>
    <property type="match status" value="1"/>
</dbReference>
<evidence type="ECO:0000256" key="8">
    <source>
        <dbReference type="ARBA" id="ARBA00023242"/>
    </source>
</evidence>
<keyword evidence="14" id="KW-1185">Reference proteome</keyword>
<comment type="function">
    <text evidence="9">GTP-binding protein involved in nucleocytoplasmic transport. Required for the import of protein into the nucleus and also for RNA export. Involved in chromatin condensation and control of cell cycle.</text>
</comment>
<dbReference type="InterPro" id="IPR036034">
    <property type="entry name" value="PDZ_sf"/>
</dbReference>
<dbReference type="PROSITE" id="PS51418">
    <property type="entry name" value="RAN"/>
    <property type="match status" value="1"/>
</dbReference>
<keyword evidence="6 9" id="KW-0342">GTP-binding</keyword>
<evidence type="ECO:0000259" key="11">
    <source>
        <dbReference type="SMART" id="SM00228"/>
    </source>
</evidence>
<evidence type="ECO:0000313" key="12">
    <source>
        <dbReference type="EMBL" id="KAF7155125.1"/>
    </source>
</evidence>
<dbReference type="GO" id="GO:0005737">
    <property type="term" value="C:cytoplasm"/>
    <property type="evidence" value="ECO:0007669"/>
    <property type="project" value="TreeGrafter"/>
</dbReference>
<dbReference type="SUPFAM" id="SSF50156">
    <property type="entry name" value="PDZ domain-like"/>
    <property type="match status" value="1"/>
</dbReference>
<dbReference type="Gene3D" id="2.30.42.10">
    <property type="match status" value="1"/>
</dbReference>
<name>A0A8H6V5A6_9EURO</name>
<dbReference type="SMART" id="SM00176">
    <property type="entry name" value="RAN"/>
    <property type="match status" value="1"/>
</dbReference>
<organism evidence="13 14">
    <name type="scientific">Aspergillus felis</name>
    <dbReference type="NCBI Taxonomy" id="1287682"/>
    <lineage>
        <taxon>Eukaryota</taxon>
        <taxon>Fungi</taxon>
        <taxon>Dikarya</taxon>
        <taxon>Ascomycota</taxon>
        <taxon>Pezizomycotina</taxon>
        <taxon>Eurotiomycetes</taxon>
        <taxon>Eurotiomycetidae</taxon>
        <taxon>Eurotiales</taxon>
        <taxon>Aspergillaceae</taxon>
        <taxon>Aspergillus</taxon>
        <taxon>Aspergillus subgen. Fumigati</taxon>
    </lineage>
</organism>
<dbReference type="Pfam" id="PF18265">
    <property type="entry name" value="Nas2_N"/>
    <property type="match status" value="1"/>
</dbReference>
<dbReference type="EMBL" id="JACBAE010001403">
    <property type="protein sequence ID" value="KAF7155125.1"/>
    <property type="molecule type" value="Genomic_DNA"/>
</dbReference>
<dbReference type="SMART" id="SM00175">
    <property type="entry name" value="RAB"/>
    <property type="match status" value="1"/>
</dbReference>
<dbReference type="Gene3D" id="3.40.50.300">
    <property type="entry name" value="P-loop containing nucleotide triphosphate hydrolases"/>
    <property type="match status" value="1"/>
</dbReference>
<dbReference type="InterPro" id="IPR002041">
    <property type="entry name" value="Ran_GTPase"/>
</dbReference>
<evidence type="ECO:0000313" key="14">
    <source>
        <dbReference type="Proteomes" id="UP000641853"/>
    </source>
</evidence>
<comment type="subcellular location">
    <subcellularLocation>
        <location evidence="1 9">Nucleus</location>
    </subcellularLocation>
</comment>
<keyword evidence="3 9" id="KW-0813">Transport</keyword>
<dbReference type="Pfam" id="PF00071">
    <property type="entry name" value="Ras"/>
    <property type="match status" value="1"/>
</dbReference>
<dbReference type="SMART" id="SM00228">
    <property type="entry name" value="PDZ"/>
    <property type="match status" value="1"/>
</dbReference>
<evidence type="ECO:0000256" key="1">
    <source>
        <dbReference type="ARBA" id="ARBA00004123"/>
    </source>
</evidence>
<comment type="similarity">
    <text evidence="2 9">Belongs to the small GTPase superfamily. Ran family.</text>
</comment>
<dbReference type="GO" id="GO:0005525">
    <property type="term" value="F:GTP binding"/>
    <property type="evidence" value="ECO:0007669"/>
    <property type="project" value="UniProtKB-KW"/>
</dbReference>
<dbReference type="InterPro" id="IPR001478">
    <property type="entry name" value="PDZ"/>
</dbReference>
<evidence type="ECO:0000256" key="5">
    <source>
        <dbReference type="ARBA" id="ARBA00022927"/>
    </source>
</evidence>
<protein>
    <recommendedName>
        <fullName evidence="9">GTP-binding nuclear protein</fullName>
    </recommendedName>
</protein>
<dbReference type="Proteomes" id="UP000654922">
    <property type="component" value="Unassembled WGS sequence"/>
</dbReference>
<dbReference type="FunFam" id="2.30.42.10:FF:000107">
    <property type="entry name" value="26S proteasome non-ATPase regulatory subunit 9"/>
    <property type="match status" value="1"/>
</dbReference>
<dbReference type="NCBIfam" id="TIGR00231">
    <property type="entry name" value="small_GTP"/>
    <property type="match status" value="1"/>
</dbReference>
<accession>A0A8H6V5A6</accession>
<dbReference type="FunFam" id="3.40.50.300:FF:000131">
    <property type="entry name" value="GTP-binding nuclear protein Ran"/>
    <property type="match status" value="1"/>
</dbReference>
<dbReference type="PANTHER" id="PTHR24071">
    <property type="entry name" value="RAN GTPASE"/>
    <property type="match status" value="1"/>
</dbReference>
<dbReference type="EMBL" id="JACBAG010001882">
    <property type="protein sequence ID" value="KAF7178362.1"/>
    <property type="molecule type" value="Genomic_DNA"/>
</dbReference>
<dbReference type="PANTHER" id="PTHR24071:SF0">
    <property type="entry name" value="GTP-BINDING NUCLEAR PROTEIN RAN"/>
    <property type="match status" value="1"/>
</dbReference>
<evidence type="ECO:0000256" key="2">
    <source>
        <dbReference type="ARBA" id="ARBA00008028"/>
    </source>
</evidence>
<evidence type="ECO:0000256" key="7">
    <source>
        <dbReference type="ARBA" id="ARBA00023186"/>
    </source>
</evidence>
<evidence type="ECO:0000256" key="4">
    <source>
        <dbReference type="ARBA" id="ARBA00022741"/>
    </source>
</evidence>
<comment type="caution">
    <text evidence="13">The sequence shown here is derived from an EMBL/GenBank/DDBJ whole genome shotgun (WGS) entry which is preliminary data.</text>
</comment>
<dbReference type="GO" id="GO:0005634">
    <property type="term" value="C:nucleus"/>
    <property type="evidence" value="ECO:0007669"/>
    <property type="project" value="UniProtKB-SubCell"/>
</dbReference>
<dbReference type="SMART" id="SM00173">
    <property type="entry name" value="RAS"/>
    <property type="match status" value="1"/>
</dbReference>
<evidence type="ECO:0000256" key="9">
    <source>
        <dbReference type="RuleBase" id="RU363057"/>
    </source>
</evidence>
<keyword evidence="5 9" id="KW-0653">Protein transport</keyword>
<dbReference type="InterPro" id="IPR005225">
    <property type="entry name" value="Small_GTP-bd"/>
</dbReference>
<evidence type="ECO:0000313" key="13">
    <source>
        <dbReference type="EMBL" id="KAF7178362.1"/>
    </source>
</evidence>
<dbReference type="SUPFAM" id="SSF52540">
    <property type="entry name" value="P-loop containing nucleoside triphosphate hydrolases"/>
    <property type="match status" value="1"/>
</dbReference>
<reference evidence="13" key="1">
    <citation type="submission" date="2020-06" db="EMBL/GenBank/DDBJ databases">
        <title>Draft genome sequences of strains closely related to Aspergillus parafelis and Aspergillus hiratsukae.</title>
        <authorList>
            <person name="Dos Santos R.A.C."/>
            <person name="Rivero-Menendez O."/>
            <person name="Steenwyk J.L."/>
            <person name="Mead M.E."/>
            <person name="Goldman G.H."/>
            <person name="Alastruey-Izquierdo A."/>
            <person name="Rokas A."/>
        </authorList>
    </citation>
    <scope>NUCLEOTIDE SEQUENCE</scope>
    <source>
        <strain evidence="12">CNM-CM5623</strain>
        <strain evidence="13">CNM-CM7691</strain>
    </source>
</reference>
<dbReference type="GO" id="GO:0006606">
    <property type="term" value="P:protein import into nucleus"/>
    <property type="evidence" value="ECO:0007669"/>
    <property type="project" value="TreeGrafter"/>
</dbReference>
<keyword evidence="7" id="KW-0143">Chaperone</keyword>
<dbReference type="PRINTS" id="PR00627">
    <property type="entry name" value="GTPRANTC4"/>
</dbReference>
<sequence>MGIPMNDNIHAPTVPSGPTSGGVPRDLSKLSMVDLMQEKERIEAELSALSAVLTSHGVNMNTSLTTFDGFPRDDIDVAQIRTTRARIIHLRTDHKEVMKHLEKGLHEHFASLQRAQGAGGTNGTAVQRSILGENSLSDAEMIGTPFAKVNSVVPGSPADQAGLKAGDTIRNFGDVNWINHERLSKVAQTVQQNEGRMIVVKIIRKDGPGSNNTTELSLELIPRRDWGGRGLLGCHLTTFVKRHLTGEFEKKYIATLGVEVHPLTFTTNLGMIQFDVWDTAGQEKFGGLRDGYYINGQCGIIMFDVTSRITYKNVPNWHRDLVRVCENIPIVLCGNKVDVKERKVKAKTITFHRKKNLQYYDISAKSNYNFEKPFLWLARKLVGNAALEFVAAPALAPPEVAVNPELMAAYEKEMESAAAMPLPDEEDADL</sequence>
<proteinExistence type="inferred from homology"/>
<dbReference type="InterPro" id="IPR040815">
    <property type="entry name" value="Nas2_N"/>
</dbReference>
<evidence type="ECO:0000256" key="6">
    <source>
        <dbReference type="ARBA" id="ARBA00023134"/>
    </source>
</evidence>
<dbReference type="GO" id="GO:0000054">
    <property type="term" value="P:ribosomal subunit export from nucleus"/>
    <property type="evidence" value="ECO:0007669"/>
    <property type="project" value="TreeGrafter"/>
</dbReference>
<evidence type="ECO:0000256" key="10">
    <source>
        <dbReference type="SAM" id="MobiDB-lite"/>
    </source>
</evidence>